<dbReference type="PANTHER" id="PTHR11051">
    <property type="entry name" value="GLYCOSYL HYDROLASE-RELATED"/>
    <property type="match status" value="1"/>
</dbReference>
<dbReference type="PIRSF" id="PIRSF036289">
    <property type="entry name" value="Glycosyl_hydrolase_malt_phosph"/>
    <property type="match status" value="1"/>
</dbReference>
<protein>
    <submittedName>
        <fullName evidence="9">Hypothetical glycosyl hydrolase</fullName>
    </submittedName>
</protein>
<comment type="similarity">
    <text evidence="1">Belongs to the glycosyl hydrolase 65 family.</text>
</comment>
<organism evidence="9 10">
    <name type="scientific">Anaerocolumna xylanovorans DSM 12503</name>
    <dbReference type="NCBI Taxonomy" id="1121345"/>
    <lineage>
        <taxon>Bacteria</taxon>
        <taxon>Bacillati</taxon>
        <taxon>Bacillota</taxon>
        <taxon>Clostridia</taxon>
        <taxon>Lachnospirales</taxon>
        <taxon>Lachnospiraceae</taxon>
        <taxon>Anaerocolumna</taxon>
    </lineage>
</organism>
<dbReference type="OrthoDB" id="9758855at2"/>
<dbReference type="AlphaFoldDB" id="A0A1M7XX10"/>
<dbReference type="SUPFAM" id="SSF74650">
    <property type="entry name" value="Galactose mutarotase-like"/>
    <property type="match status" value="1"/>
</dbReference>
<dbReference type="GO" id="GO:0004553">
    <property type="term" value="F:hydrolase activity, hydrolyzing O-glycosyl compounds"/>
    <property type="evidence" value="ECO:0007669"/>
    <property type="project" value="TreeGrafter"/>
</dbReference>
<sequence length="783" mass="89714">MTIMDYKRGSGEFLNWVVTESAFDSRYLGKCESIFCQGNGYMGLRAALEEQYVGETRGMFVTGTFNKFDDGEVSELPNFPDITKLMISIGGHPFGMDRGTIKNYERTLNLKNGEVTRSFHWTCDKGDEFEFRFRRMVSMENEHVIAAAVEITPVTEDIQIEIESGIDGTVTNTGSQHFSEGAKRIYENRFLEMISETTQSHVLAAVHAAHKIFTDGKPAEVTLLPIIDRRVIRIRYTVNVKKGSTLRFEKISAVHTTRDLKYDGWKEDDAREDMKLRAGQLLMDICEKGYDRLLKESERKWEKVWNKQEVKISSRNDFDQLALRFAIYHLNIMVKKDDSRVGIGAKALSGEGYKGHSFWDTEIFILPYFMLTQSETARTLLEYRYKCLKGARRKAIENGYEGAMYPWESAWIEDGEVTPLWGAADVVTGETLKILTGLIEQHITADVAYAVWQYYIISRDEDFMERYGYEIILDTAKFWTSRLEWDEEKGCYGIKDVIGPDEYKEHVDNNAYTNHLAFYNMKLASKLICELKAEKPVVYTRFQEQFDLEELGERLTECIHKLYCPLPEKETGIIPQFDGFFDLKSIDLTKYKKSSVVGTIYNDYNMEQINSFQVLKQGDVVVLLYLLDDLFSEEIKRKNYLYYEERTLHDSSLSKATHSVLANDLGLKEEAYHFFEGACCIDLGTEMKSSNSGIHSASVGGIWQAAVMGFGGVRVTSGQLRINPSLPEEWNELEYRIVWRNSTLVVTVTRDEVKILNQGKEVTVIVGKKELLISEGAAIVESI</sequence>
<feature type="binding site" evidence="5">
    <location>
        <begin position="359"/>
        <end position="360"/>
    </location>
    <ligand>
        <name>substrate</name>
    </ligand>
</feature>
<evidence type="ECO:0000256" key="3">
    <source>
        <dbReference type="ARBA" id="ARBA00022679"/>
    </source>
</evidence>
<dbReference type="InterPro" id="IPR011013">
    <property type="entry name" value="Gal_mutarotase_sf_dom"/>
</dbReference>
<dbReference type="InterPro" id="IPR005194">
    <property type="entry name" value="Glyco_hydro_65_C"/>
</dbReference>
<dbReference type="InterPro" id="IPR005196">
    <property type="entry name" value="Glyco_hydro_65_N"/>
</dbReference>
<keyword evidence="2" id="KW-0328">Glycosyltransferase</keyword>
<evidence type="ECO:0000256" key="5">
    <source>
        <dbReference type="PIRSR" id="PIRSR036289-51"/>
    </source>
</evidence>
<dbReference type="RefSeq" id="WP_073586973.1">
    <property type="nucleotide sequence ID" value="NZ_FRFD01000003.1"/>
</dbReference>
<dbReference type="SUPFAM" id="SSF48208">
    <property type="entry name" value="Six-hairpin glycosidases"/>
    <property type="match status" value="1"/>
</dbReference>
<dbReference type="InterPro" id="IPR017045">
    <property type="entry name" value="Malt_Pase/Glycosyl_Hdrlase"/>
</dbReference>
<feature type="domain" description="Glycoside hydrolase family 65 C-terminal" evidence="7">
    <location>
        <begin position="714"/>
        <end position="771"/>
    </location>
</feature>
<dbReference type="Pfam" id="PF03636">
    <property type="entry name" value="Glyco_hydro_65N"/>
    <property type="match status" value="1"/>
</dbReference>
<keyword evidence="3" id="KW-0808">Transferase</keyword>
<dbReference type="PANTHER" id="PTHR11051:SF8">
    <property type="entry name" value="PROTEIN-GLUCOSYLGALACTOSYLHYDROXYLYSINE GLUCOSIDASE"/>
    <property type="match status" value="1"/>
</dbReference>
<dbReference type="Proteomes" id="UP000184612">
    <property type="component" value="Unassembled WGS sequence"/>
</dbReference>
<dbReference type="InterPro" id="IPR037018">
    <property type="entry name" value="GH65_N"/>
</dbReference>
<evidence type="ECO:0000313" key="10">
    <source>
        <dbReference type="Proteomes" id="UP000184612"/>
    </source>
</evidence>
<dbReference type="Pfam" id="PF03632">
    <property type="entry name" value="Glyco_hydro_65m"/>
    <property type="match status" value="1"/>
</dbReference>
<dbReference type="EMBL" id="FRFD01000003">
    <property type="protein sequence ID" value="SHO43399.1"/>
    <property type="molecule type" value="Genomic_DNA"/>
</dbReference>
<evidence type="ECO:0000259" key="8">
    <source>
        <dbReference type="Pfam" id="PF03636"/>
    </source>
</evidence>
<feature type="domain" description="Glycoside hydrolase family 65 central catalytic" evidence="6">
    <location>
        <begin position="324"/>
        <end position="704"/>
    </location>
</feature>
<keyword evidence="10" id="KW-1185">Reference proteome</keyword>
<dbReference type="Pfam" id="PF03633">
    <property type="entry name" value="Glyco_hydro_65C"/>
    <property type="match status" value="1"/>
</dbReference>
<evidence type="ECO:0000256" key="4">
    <source>
        <dbReference type="PIRSR" id="PIRSR036289-50"/>
    </source>
</evidence>
<evidence type="ECO:0000313" key="9">
    <source>
        <dbReference type="EMBL" id="SHO43399.1"/>
    </source>
</evidence>
<dbReference type="InterPro" id="IPR012341">
    <property type="entry name" value="6hp_glycosidase-like_sf"/>
</dbReference>
<dbReference type="Gene3D" id="1.50.10.10">
    <property type="match status" value="1"/>
</dbReference>
<dbReference type="InterPro" id="IPR008928">
    <property type="entry name" value="6-hairpin_glycosidase_sf"/>
</dbReference>
<feature type="domain" description="Glycoside hydrolase family 65 N-terminal" evidence="8">
    <location>
        <begin position="19"/>
        <end position="258"/>
    </location>
</feature>
<dbReference type="InterPro" id="IPR005195">
    <property type="entry name" value="Glyco_hydro_65_M"/>
</dbReference>
<dbReference type="GO" id="GO:0005975">
    <property type="term" value="P:carbohydrate metabolic process"/>
    <property type="evidence" value="ECO:0007669"/>
    <property type="project" value="InterPro"/>
</dbReference>
<evidence type="ECO:0000256" key="1">
    <source>
        <dbReference type="ARBA" id="ARBA00006768"/>
    </source>
</evidence>
<name>A0A1M7XX10_9FIRM</name>
<dbReference type="Gene3D" id="2.60.420.10">
    <property type="entry name" value="Maltose phosphorylase, domain 3"/>
    <property type="match status" value="1"/>
</dbReference>
<accession>A0A1M7XX10</accession>
<dbReference type="GO" id="GO:0030246">
    <property type="term" value="F:carbohydrate binding"/>
    <property type="evidence" value="ECO:0007669"/>
    <property type="project" value="InterPro"/>
</dbReference>
<reference evidence="9 10" key="1">
    <citation type="submission" date="2016-12" db="EMBL/GenBank/DDBJ databases">
        <authorList>
            <person name="Song W.-J."/>
            <person name="Kurnit D.M."/>
        </authorList>
    </citation>
    <scope>NUCLEOTIDE SEQUENCE [LARGE SCALE GENOMIC DNA]</scope>
    <source>
        <strain evidence="9 10">DSM 12503</strain>
    </source>
</reference>
<keyword evidence="9" id="KW-0378">Hydrolase</keyword>
<dbReference type="Gene3D" id="2.70.98.40">
    <property type="entry name" value="Glycoside hydrolase, family 65, N-terminal domain"/>
    <property type="match status" value="1"/>
</dbReference>
<feature type="binding site" evidence="5">
    <location>
        <begin position="616"/>
        <end position="617"/>
    </location>
    <ligand>
        <name>substrate</name>
    </ligand>
</feature>
<dbReference type="GO" id="GO:0016757">
    <property type="term" value="F:glycosyltransferase activity"/>
    <property type="evidence" value="ECO:0007669"/>
    <property type="project" value="UniProtKB-KW"/>
</dbReference>
<evidence type="ECO:0000259" key="7">
    <source>
        <dbReference type="Pfam" id="PF03633"/>
    </source>
</evidence>
<evidence type="ECO:0000256" key="2">
    <source>
        <dbReference type="ARBA" id="ARBA00022676"/>
    </source>
</evidence>
<dbReference type="STRING" id="1121345.SAMN02745217_00224"/>
<evidence type="ECO:0000259" key="6">
    <source>
        <dbReference type="Pfam" id="PF03632"/>
    </source>
</evidence>
<proteinExistence type="inferred from homology"/>
<gene>
    <name evidence="9" type="ORF">SAMN02745217_00224</name>
</gene>
<feature type="active site" description="Proton donor" evidence="4">
    <location>
        <position position="502"/>
    </location>
</feature>